<dbReference type="PANTHER" id="PTHR38445:SF10">
    <property type="entry name" value="GNTR-FAMILY TRANSCRIPTIONAL REGULATOR"/>
    <property type="match status" value="1"/>
</dbReference>
<dbReference type="InterPro" id="IPR000524">
    <property type="entry name" value="Tscrpt_reg_HTH_GntR"/>
</dbReference>
<keyword evidence="3" id="KW-0804">Transcription</keyword>
<dbReference type="PANTHER" id="PTHR38445">
    <property type="entry name" value="HTH-TYPE TRANSCRIPTIONAL REPRESSOR YTRA"/>
    <property type="match status" value="1"/>
</dbReference>
<evidence type="ECO:0000256" key="3">
    <source>
        <dbReference type="ARBA" id="ARBA00023163"/>
    </source>
</evidence>
<dbReference type="EMBL" id="WQLA01000001">
    <property type="protein sequence ID" value="MVN90047.1"/>
    <property type="molecule type" value="Genomic_DNA"/>
</dbReference>
<dbReference type="SUPFAM" id="SSF46785">
    <property type="entry name" value="Winged helix' DNA-binding domain"/>
    <property type="match status" value="1"/>
</dbReference>
<dbReference type="SUPFAM" id="SSF53822">
    <property type="entry name" value="Periplasmic binding protein-like I"/>
    <property type="match status" value="1"/>
</dbReference>
<dbReference type="CDD" id="cd07377">
    <property type="entry name" value="WHTH_GntR"/>
    <property type="match status" value="1"/>
</dbReference>
<evidence type="ECO:0000259" key="4">
    <source>
        <dbReference type="PROSITE" id="PS50949"/>
    </source>
</evidence>
<dbReference type="InterPro" id="IPR036388">
    <property type="entry name" value="WH-like_DNA-bd_sf"/>
</dbReference>
<comment type="caution">
    <text evidence="5">The sequence shown here is derived from an EMBL/GenBank/DDBJ whole genome shotgun (WGS) entry which is preliminary data.</text>
</comment>
<accession>A0A6I4I5E4</accession>
<dbReference type="RefSeq" id="WP_157539828.1">
    <property type="nucleotide sequence ID" value="NZ_WQLA01000001.1"/>
</dbReference>
<feature type="domain" description="HTH gntR-type" evidence="4">
    <location>
        <begin position="18"/>
        <end position="86"/>
    </location>
</feature>
<dbReference type="AlphaFoldDB" id="A0A6I4I5E4"/>
<dbReference type="GO" id="GO:0003700">
    <property type="term" value="F:DNA-binding transcription factor activity"/>
    <property type="evidence" value="ECO:0007669"/>
    <property type="project" value="InterPro"/>
</dbReference>
<name>A0A6I4I5E4_9SPHI</name>
<dbReference type="SMART" id="SM00345">
    <property type="entry name" value="HTH_GNTR"/>
    <property type="match status" value="1"/>
</dbReference>
<dbReference type="GO" id="GO:0003677">
    <property type="term" value="F:DNA binding"/>
    <property type="evidence" value="ECO:0007669"/>
    <property type="project" value="UniProtKB-KW"/>
</dbReference>
<dbReference type="Gene3D" id="3.40.50.2300">
    <property type="match status" value="2"/>
</dbReference>
<dbReference type="PROSITE" id="PS50949">
    <property type="entry name" value="HTH_GNTR"/>
    <property type="match status" value="1"/>
</dbReference>
<dbReference type="Proteomes" id="UP000434850">
    <property type="component" value="Unassembled WGS sequence"/>
</dbReference>
<evidence type="ECO:0000256" key="2">
    <source>
        <dbReference type="ARBA" id="ARBA00023125"/>
    </source>
</evidence>
<sequence length="344" mass="39639">MKPISFLEYIEIDYYSSTPKYLQLANSIAKAVRDGRLSKNDTLPSINELNYNFEISRDTAEKAYKHLKSIGILGSVPGKGYYIKSVETVQRFKVFLLFNKLSTHKKIIYDAIIAGLEQQAAIDFYIYDNNFLLFKKLIENANNDYTHFVIISHFLDGGDEGLQEVINKIPKDRLILLDKMVKGVNGQYAAVYENFEKDIFNALEQALKPLSKYHTIKITFPEHTYHSTEILKGFYNFCTQYAFNYKVVKNIQNEPINAGECYITLMENDVVVLIERLLQTQFKIGQDVGIISYNETPVKKIILNGLTTISTDFQKMGESVAQMIINNRREHIENPFYLTLRPSL</sequence>
<evidence type="ECO:0000313" key="6">
    <source>
        <dbReference type="Proteomes" id="UP000434850"/>
    </source>
</evidence>
<organism evidence="5 6">
    <name type="scientific">Mucilaginibacter aquatilis</name>
    <dbReference type="NCBI Taxonomy" id="1517760"/>
    <lineage>
        <taxon>Bacteria</taxon>
        <taxon>Pseudomonadati</taxon>
        <taxon>Bacteroidota</taxon>
        <taxon>Sphingobacteriia</taxon>
        <taxon>Sphingobacteriales</taxon>
        <taxon>Sphingobacteriaceae</taxon>
        <taxon>Mucilaginibacter</taxon>
    </lineage>
</organism>
<keyword evidence="2" id="KW-0238">DNA-binding</keyword>
<dbReference type="InterPro" id="IPR028082">
    <property type="entry name" value="Peripla_BP_I"/>
</dbReference>
<dbReference type="Gene3D" id="1.10.10.10">
    <property type="entry name" value="Winged helix-like DNA-binding domain superfamily/Winged helix DNA-binding domain"/>
    <property type="match status" value="1"/>
</dbReference>
<keyword evidence="6" id="KW-1185">Reference proteome</keyword>
<reference evidence="5 6" key="1">
    <citation type="submission" date="2019-12" db="EMBL/GenBank/DDBJ databases">
        <title>Mucilaginibacter sp. HME9299 genome sequencing and assembly.</title>
        <authorList>
            <person name="Kang H."/>
            <person name="Kim H."/>
            <person name="Joh K."/>
        </authorList>
    </citation>
    <scope>NUCLEOTIDE SEQUENCE [LARGE SCALE GENOMIC DNA]</scope>
    <source>
        <strain evidence="5 6">HME9299</strain>
    </source>
</reference>
<dbReference type="InterPro" id="IPR036390">
    <property type="entry name" value="WH_DNA-bd_sf"/>
</dbReference>
<keyword evidence="1" id="KW-0805">Transcription regulation</keyword>
<protein>
    <submittedName>
        <fullName evidence="5">GntR family transcriptional regulator</fullName>
    </submittedName>
</protein>
<gene>
    <name evidence="5" type="ORF">GO816_02815</name>
</gene>
<evidence type="ECO:0000313" key="5">
    <source>
        <dbReference type="EMBL" id="MVN90047.1"/>
    </source>
</evidence>
<proteinExistence type="predicted"/>
<evidence type="ECO:0000256" key="1">
    <source>
        <dbReference type="ARBA" id="ARBA00023015"/>
    </source>
</evidence>
<dbReference type="OrthoDB" id="742238at2"/>
<dbReference type="Pfam" id="PF00392">
    <property type="entry name" value="GntR"/>
    <property type="match status" value="1"/>
</dbReference>